<evidence type="ECO:0000259" key="2">
    <source>
        <dbReference type="Pfam" id="PF20789"/>
    </source>
</evidence>
<reference evidence="4" key="1">
    <citation type="journal article" date="2019" name="Int. J. Syst. Evol. Microbiol.">
        <title>The Global Catalogue of Microorganisms (GCM) 10K type strain sequencing project: providing services to taxonomists for standard genome sequencing and annotation.</title>
        <authorList>
            <consortium name="The Broad Institute Genomics Platform"/>
            <consortium name="The Broad Institute Genome Sequencing Center for Infectious Disease"/>
            <person name="Wu L."/>
            <person name="Ma J."/>
        </authorList>
    </citation>
    <scope>NUCLEOTIDE SEQUENCE [LARGE SCALE GENOMIC DNA]</scope>
    <source>
        <strain evidence="4">CGMCC 1.16031</strain>
    </source>
</reference>
<dbReference type="Proteomes" id="UP001596364">
    <property type="component" value="Unassembled WGS sequence"/>
</dbReference>
<protein>
    <submittedName>
        <fullName evidence="3">Acyl-CoA thioesterase</fullName>
    </submittedName>
</protein>
<dbReference type="InterPro" id="IPR049449">
    <property type="entry name" value="TesB_ACOT8-like_N"/>
</dbReference>
<dbReference type="Pfam" id="PF20789">
    <property type="entry name" value="4HBT_3C"/>
    <property type="match status" value="1"/>
</dbReference>
<comment type="caution">
    <text evidence="3">The sequence shown here is derived from an EMBL/GenBank/DDBJ whole genome shotgun (WGS) entry which is preliminary data.</text>
</comment>
<organism evidence="3 4">
    <name type="scientific">Pseudobowmanella zhangzhouensis</name>
    <dbReference type="NCBI Taxonomy" id="1537679"/>
    <lineage>
        <taxon>Bacteria</taxon>
        <taxon>Pseudomonadati</taxon>
        <taxon>Pseudomonadota</taxon>
        <taxon>Gammaproteobacteria</taxon>
        <taxon>Alteromonadales</taxon>
        <taxon>Alteromonadaceae</taxon>
    </lineage>
</organism>
<dbReference type="InterPro" id="IPR049450">
    <property type="entry name" value="ACOT8-like_C"/>
</dbReference>
<evidence type="ECO:0000259" key="1">
    <source>
        <dbReference type="Pfam" id="PF13622"/>
    </source>
</evidence>
<feature type="domain" description="Acyl-CoA thioesterase-like N-terminal HotDog" evidence="1">
    <location>
        <begin position="19"/>
        <end position="103"/>
    </location>
</feature>
<dbReference type="RefSeq" id="WP_131258733.1">
    <property type="nucleotide sequence ID" value="NZ_JBHSUS010000001.1"/>
</dbReference>
<gene>
    <name evidence="3" type="ORF">ACFP85_12325</name>
</gene>
<dbReference type="EMBL" id="JBHSUS010000001">
    <property type="protein sequence ID" value="MFC6440932.1"/>
    <property type="molecule type" value="Genomic_DNA"/>
</dbReference>
<dbReference type="PANTHER" id="PTHR38110:SF1">
    <property type="entry name" value="THIOESTERASE DOMAIN-CONTAINING PROTEIN"/>
    <property type="match status" value="1"/>
</dbReference>
<dbReference type="CDD" id="cd03444">
    <property type="entry name" value="Thioesterase_II_repeat1"/>
    <property type="match status" value="1"/>
</dbReference>
<dbReference type="InterPro" id="IPR029069">
    <property type="entry name" value="HotDog_dom_sf"/>
</dbReference>
<dbReference type="CDD" id="cd03445">
    <property type="entry name" value="Thioesterase_II_repeat2"/>
    <property type="match status" value="1"/>
</dbReference>
<dbReference type="SUPFAM" id="SSF54637">
    <property type="entry name" value="Thioesterase/thiol ester dehydrase-isomerase"/>
    <property type="match status" value="2"/>
</dbReference>
<dbReference type="PANTHER" id="PTHR38110">
    <property type="entry name" value="CHROMOSOME 23, WHOLE GENOME SHOTGUN SEQUENCE"/>
    <property type="match status" value="1"/>
</dbReference>
<dbReference type="Pfam" id="PF13622">
    <property type="entry name" value="4HBT_3"/>
    <property type="match status" value="1"/>
</dbReference>
<dbReference type="InterPro" id="IPR052389">
    <property type="entry name" value="Sec_Metab_Biosynth-Assoc"/>
</dbReference>
<dbReference type="Gene3D" id="2.40.160.210">
    <property type="entry name" value="Acyl-CoA thioesterase, double hotdog domain"/>
    <property type="match status" value="1"/>
</dbReference>
<name>A0ABW1XLC1_9ALTE</name>
<evidence type="ECO:0000313" key="3">
    <source>
        <dbReference type="EMBL" id="MFC6440932.1"/>
    </source>
</evidence>
<keyword evidence="4" id="KW-1185">Reference proteome</keyword>
<evidence type="ECO:0000313" key="4">
    <source>
        <dbReference type="Proteomes" id="UP001596364"/>
    </source>
</evidence>
<accession>A0ABW1XLC1</accession>
<feature type="domain" description="Acyl-CoA thioesterase-like C-terminal" evidence="2">
    <location>
        <begin position="128"/>
        <end position="259"/>
    </location>
</feature>
<dbReference type="InterPro" id="IPR042171">
    <property type="entry name" value="Acyl-CoA_hotdog"/>
</dbReference>
<proteinExistence type="predicted"/>
<sequence>MHIDELLHQVAHNPAELILPKDWTQGRTAFGGISAAMVYQAMREQVEPTRFLRSLTINFVGPLEPEVPFSIETELLREGKNAIQMTARAMQNGKVAVLGVALFAGERQSKISVPAIYSHNMALPKKAKFIPQIPKVTPKFLKHMDLAVEEGQMPFTGSKHAHLHGWMRFTKAPAQISDAHIIALADAWPPAPLQMLRWPAPASSMSWNLEFVHPHRPIAPESWLAYQVQTVQAADGYAHTEAQLWDPDGELIALSRQVAGIFD</sequence>